<dbReference type="EnsemblPlants" id="OPUNC11G15690.1">
    <property type="protein sequence ID" value="OPUNC11G15690.1"/>
    <property type="gene ID" value="OPUNC11G15690"/>
</dbReference>
<dbReference type="Gene3D" id="1.20.1280.50">
    <property type="match status" value="1"/>
</dbReference>
<dbReference type="Pfam" id="PF03478">
    <property type="entry name" value="Beta-prop_KIB1-4"/>
    <property type="match status" value="2"/>
</dbReference>
<dbReference type="InterPro" id="IPR001810">
    <property type="entry name" value="F-box_dom"/>
</dbReference>
<dbReference type="PANTHER" id="PTHR44586:SF14">
    <property type="entry name" value="F-BOX DOMAIN CONTAINING PROTEIN, EXPRESSED"/>
    <property type="match status" value="1"/>
</dbReference>
<dbReference type="OMA" id="GYKYLWH"/>
<dbReference type="SUPFAM" id="SSF81383">
    <property type="entry name" value="F-box domain"/>
    <property type="match status" value="1"/>
</dbReference>
<dbReference type="PROSITE" id="PS50181">
    <property type="entry name" value="FBOX"/>
    <property type="match status" value="1"/>
</dbReference>
<sequence length="340" mass="38763">MAPELPQDILMDIFSLLEIPDLMRSSSVCTSWRSACTSLRRLGQYDRHQTPCLFYTSESDGDNVACLYHLAAKKVYRLTLPDPPIRRRHLIGSSHDGWLVTADERSELHMVNPITGEQVALPSVTTIEQVKPVVDDAGVILNYELSQYCGDMVFNEDPIVHTPGDLRDHLYFKAFVFSELSTGGYIVVIIHNPEHQLSFARVWRKADVAAGDNEEDAPEWDISKIVYNTKKVYVYKIDMEAKELVEIDGLNDHVLFLGNNQSQCLRAEEYPQLKANHVYFTDDLDGISLSFRVIRRDIGVLNLENNSREEIEPPQLWCGWPSPIWITPSLTIFGNLRLNK</sequence>
<dbReference type="SMART" id="SM00256">
    <property type="entry name" value="FBOX"/>
    <property type="match status" value="1"/>
</dbReference>
<dbReference type="HOGENOM" id="CLU_019286_13_1_1"/>
<protein>
    <recommendedName>
        <fullName evidence="1">F-box domain-containing protein</fullName>
    </recommendedName>
</protein>
<dbReference type="STRING" id="4537.A0A0E0MGY1"/>
<evidence type="ECO:0000259" key="1">
    <source>
        <dbReference type="PROSITE" id="PS50181"/>
    </source>
</evidence>
<keyword evidence="3" id="KW-1185">Reference proteome</keyword>
<dbReference type="PANTHER" id="PTHR44586">
    <property type="entry name" value="F-BOX DOMAIN CONTAINING PROTEIN, EXPRESSED"/>
    <property type="match status" value="1"/>
</dbReference>
<feature type="domain" description="F-box" evidence="1">
    <location>
        <begin position="1"/>
        <end position="34"/>
    </location>
</feature>
<accession>A0A0E0MGY1</accession>
<dbReference type="Gramene" id="OPUNC11G15690.1">
    <property type="protein sequence ID" value="OPUNC11G15690.1"/>
    <property type="gene ID" value="OPUNC11G15690"/>
</dbReference>
<evidence type="ECO:0000313" key="2">
    <source>
        <dbReference type="EnsemblPlants" id="OPUNC11G15690.1"/>
    </source>
</evidence>
<evidence type="ECO:0000313" key="3">
    <source>
        <dbReference type="Proteomes" id="UP000026962"/>
    </source>
</evidence>
<dbReference type="InterPro" id="IPR036047">
    <property type="entry name" value="F-box-like_dom_sf"/>
</dbReference>
<dbReference type="CDD" id="cd09917">
    <property type="entry name" value="F-box_SF"/>
    <property type="match status" value="1"/>
</dbReference>
<name>A0A0E0MGY1_ORYPU</name>
<dbReference type="eggNOG" id="ENOG502QS0H">
    <property type="taxonomic scope" value="Eukaryota"/>
</dbReference>
<dbReference type="InterPro" id="IPR005174">
    <property type="entry name" value="KIB1-4_b-propeller"/>
</dbReference>
<dbReference type="AlphaFoldDB" id="A0A0E0MGY1"/>
<dbReference type="Pfam" id="PF12937">
    <property type="entry name" value="F-box-like"/>
    <property type="match status" value="1"/>
</dbReference>
<proteinExistence type="predicted"/>
<reference evidence="2" key="2">
    <citation type="submission" date="2018-05" db="EMBL/GenBank/DDBJ databases">
        <title>OpunRS2 (Oryza punctata Reference Sequence Version 2).</title>
        <authorList>
            <person name="Zhang J."/>
            <person name="Kudrna D."/>
            <person name="Lee S."/>
            <person name="Talag J."/>
            <person name="Welchert J."/>
            <person name="Wing R.A."/>
        </authorList>
    </citation>
    <scope>NUCLEOTIDE SEQUENCE [LARGE SCALE GENOMIC DNA]</scope>
</reference>
<organism evidence="2">
    <name type="scientific">Oryza punctata</name>
    <name type="common">Red rice</name>
    <dbReference type="NCBI Taxonomy" id="4537"/>
    <lineage>
        <taxon>Eukaryota</taxon>
        <taxon>Viridiplantae</taxon>
        <taxon>Streptophyta</taxon>
        <taxon>Embryophyta</taxon>
        <taxon>Tracheophyta</taxon>
        <taxon>Spermatophyta</taxon>
        <taxon>Magnoliopsida</taxon>
        <taxon>Liliopsida</taxon>
        <taxon>Poales</taxon>
        <taxon>Poaceae</taxon>
        <taxon>BOP clade</taxon>
        <taxon>Oryzoideae</taxon>
        <taxon>Oryzeae</taxon>
        <taxon>Oryzinae</taxon>
        <taxon>Oryza</taxon>
    </lineage>
</organism>
<reference evidence="2" key="1">
    <citation type="submission" date="2015-04" db="UniProtKB">
        <authorList>
            <consortium name="EnsemblPlants"/>
        </authorList>
    </citation>
    <scope>IDENTIFICATION</scope>
</reference>
<dbReference type="Proteomes" id="UP000026962">
    <property type="component" value="Chromosome 11"/>
</dbReference>